<feature type="signal peptide" evidence="1">
    <location>
        <begin position="1"/>
        <end position="26"/>
    </location>
</feature>
<reference evidence="2" key="1">
    <citation type="journal article" date="2009" name="Appl. Environ. Microbiol.">
        <title>Metagenome-derived clones encoding two novel lactonase family proteins involved in biofilm inhibition in Pseudomonas aeruginosa.</title>
        <authorList>
            <person name="Schipper C."/>
            <person name="Hornung C."/>
            <person name="Bijtenhoorn P."/>
            <person name="Quitschau M."/>
            <person name="Grond S."/>
            <person name="Streit W.R."/>
        </authorList>
    </citation>
    <scope>NUCLEOTIDE SEQUENCE</scope>
</reference>
<dbReference type="AlphaFoldDB" id="B2BK95"/>
<accession>B2BK95</accession>
<dbReference type="Pfam" id="PF07642">
    <property type="entry name" value="BBP2"/>
    <property type="match status" value="1"/>
</dbReference>
<gene>
    <name evidence="2" type="primary">bpiB01</name>
</gene>
<organism evidence="2">
    <name type="scientific">uncultured bacterium Bio1</name>
    <dbReference type="NCBI Taxonomy" id="460935"/>
    <lineage>
        <taxon>Bacteria</taxon>
        <taxon>environmental samples</taxon>
    </lineage>
</organism>
<feature type="chain" id="PRO_5002776185" evidence="1">
    <location>
        <begin position="27"/>
        <end position="400"/>
    </location>
</feature>
<evidence type="ECO:0000313" key="2">
    <source>
        <dbReference type="EMBL" id="ABU51084.1"/>
    </source>
</evidence>
<evidence type="ECO:0000256" key="1">
    <source>
        <dbReference type="SAM" id="SignalP"/>
    </source>
</evidence>
<proteinExistence type="predicted"/>
<dbReference type="EMBL" id="EF530726">
    <property type="protein sequence ID" value="ABU51084.1"/>
    <property type="molecule type" value="Genomic_DNA"/>
</dbReference>
<name>B2BK95_9BACT</name>
<sequence>MKNLTKLFLGTVSLTGMLGLAAPAMAQETAAAPPAAPAPAPVPMPAMSGPLTNNPAPFSLDAVPGIEDVLGKVYVSGIVTGMVMGQTNAHEFPGDRDGYVDLTNGMVVLQKTDGWFQWYVQAGAYSYPTLGVPYTNASTNTGASFGAVPQAWAKVALNDSFNVIAGELPTLIGDEYAFTYENMNVERGLLWAQEPLVSRGVQANYTSGPLTVSLSWNDGFYSNKFNTISGLISYGFNGGADTLAFAGEGNLGHTYYGNAGSTLFQNNGEIFNLIYTHTSGAWTISPYFQYTENFAFPGSGKTTTSSTSGAVLITYAFNDFWKLSGRFEYVDSSGPLNVLYGVGSNAFSFTITPTWQYKRFFIRPEVSYVSAGSTTPGAALGPLGNDTDQFRGLLEAGILL</sequence>
<dbReference type="SUPFAM" id="SSF56935">
    <property type="entry name" value="Porins"/>
    <property type="match status" value="1"/>
</dbReference>
<protein>
    <submittedName>
        <fullName evidence="2">BpiB01</fullName>
    </submittedName>
</protein>
<keyword evidence="1" id="KW-0732">Signal</keyword>
<dbReference type="InterPro" id="IPR011486">
    <property type="entry name" value="BBP2"/>
</dbReference>